<protein>
    <recommendedName>
        <fullName evidence="2">Bifunctional inhibitor/plant lipid transfer protein/seed storage helical domain-containing protein</fullName>
    </recommendedName>
</protein>
<feature type="chain" id="PRO_5023924488" description="Bifunctional inhibitor/plant lipid transfer protein/seed storage helical domain-containing protein" evidence="1">
    <location>
        <begin position="26"/>
        <end position="129"/>
    </location>
</feature>
<dbReference type="PANTHER" id="PTHR33286:SF44">
    <property type="entry name" value="5A2 PROTEIN"/>
    <property type="match status" value="1"/>
</dbReference>
<reference evidence="3 4" key="1">
    <citation type="journal article" date="2019" name="Sci. Rep.">
        <title>A high-quality genome of Eragrostis curvula grass provides insights into Poaceae evolution and supports new strategies to enhance forage quality.</title>
        <authorList>
            <person name="Carballo J."/>
            <person name="Santos B.A.C.M."/>
            <person name="Zappacosta D."/>
            <person name="Garbus I."/>
            <person name="Selva J.P."/>
            <person name="Gallo C.A."/>
            <person name="Diaz A."/>
            <person name="Albertini E."/>
            <person name="Caccamo M."/>
            <person name="Echenique V."/>
        </authorList>
    </citation>
    <scope>NUCLEOTIDE SEQUENCE [LARGE SCALE GENOMIC DNA]</scope>
    <source>
        <strain evidence="4">cv. Victoria</strain>
        <tissue evidence="3">Leaf</tissue>
    </source>
</reference>
<dbReference type="Gramene" id="TVU15332">
    <property type="protein sequence ID" value="TVU15332"/>
    <property type="gene ID" value="EJB05_38848"/>
</dbReference>
<accession>A0A5J9TVA5</accession>
<dbReference type="EMBL" id="RWGY01000031">
    <property type="protein sequence ID" value="TVU15332.1"/>
    <property type="molecule type" value="Genomic_DNA"/>
</dbReference>
<keyword evidence="4" id="KW-1185">Reference proteome</keyword>
<dbReference type="Pfam" id="PF14368">
    <property type="entry name" value="LTP_2"/>
    <property type="match status" value="1"/>
</dbReference>
<dbReference type="PANTHER" id="PTHR33286">
    <property type="entry name" value="BIFUNCTIONAL INHIBITOR/LIPID-TRANSFER PROTEIN/SEED STORAGE 2S ALBUMIN SUPERFAMILY PROTEIN"/>
    <property type="match status" value="1"/>
</dbReference>
<dbReference type="InterPro" id="IPR016140">
    <property type="entry name" value="Bifunc_inhib/LTP/seed_store"/>
</dbReference>
<dbReference type="Proteomes" id="UP000324897">
    <property type="component" value="Unassembled WGS sequence"/>
</dbReference>
<organism evidence="3 4">
    <name type="scientific">Eragrostis curvula</name>
    <name type="common">weeping love grass</name>
    <dbReference type="NCBI Taxonomy" id="38414"/>
    <lineage>
        <taxon>Eukaryota</taxon>
        <taxon>Viridiplantae</taxon>
        <taxon>Streptophyta</taxon>
        <taxon>Embryophyta</taxon>
        <taxon>Tracheophyta</taxon>
        <taxon>Spermatophyta</taxon>
        <taxon>Magnoliopsida</taxon>
        <taxon>Liliopsida</taxon>
        <taxon>Poales</taxon>
        <taxon>Poaceae</taxon>
        <taxon>PACMAD clade</taxon>
        <taxon>Chloridoideae</taxon>
        <taxon>Eragrostideae</taxon>
        <taxon>Eragrostidinae</taxon>
        <taxon>Eragrostis</taxon>
    </lineage>
</organism>
<name>A0A5J9TVA5_9POAL</name>
<dbReference type="AlphaFoldDB" id="A0A5J9TVA5"/>
<feature type="signal peptide" evidence="1">
    <location>
        <begin position="1"/>
        <end position="25"/>
    </location>
</feature>
<dbReference type="Gene3D" id="1.10.110.10">
    <property type="entry name" value="Plant lipid-transfer and hydrophobic proteins"/>
    <property type="match status" value="1"/>
</dbReference>
<feature type="domain" description="Bifunctional inhibitor/plant lipid transfer protein/seed storage helical" evidence="2">
    <location>
        <begin position="12"/>
        <end position="103"/>
    </location>
</feature>
<proteinExistence type="predicted"/>
<evidence type="ECO:0000259" key="2">
    <source>
        <dbReference type="Pfam" id="PF14368"/>
    </source>
</evidence>
<sequence>MAVSLQILALALVVTTTFTAHEAWAERDCHHEKVLVMYKCSVTLAVGTDYVDPSNKCRRAVESSDMVCVCGIIEVIDQLTISVAKLVRLARECGNPVPAGTKCGNVIVPPPLSPPSRRAVGVHNGARQG</sequence>
<keyword evidence="1" id="KW-0732">Signal</keyword>
<evidence type="ECO:0000313" key="3">
    <source>
        <dbReference type="EMBL" id="TVU15332.1"/>
    </source>
</evidence>
<dbReference type="OrthoDB" id="654726at2759"/>
<feature type="non-terminal residue" evidence="3">
    <location>
        <position position="1"/>
    </location>
</feature>
<comment type="caution">
    <text evidence="3">The sequence shown here is derived from an EMBL/GenBank/DDBJ whole genome shotgun (WGS) entry which is preliminary data.</text>
</comment>
<evidence type="ECO:0000256" key="1">
    <source>
        <dbReference type="SAM" id="SignalP"/>
    </source>
</evidence>
<evidence type="ECO:0000313" key="4">
    <source>
        <dbReference type="Proteomes" id="UP000324897"/>
    </source>
</evidence>
<dbReference type="InterPro" id="IPR036312">
    <property type="entry name" value="Bifun_inhib/LTP/seed_sf"/>
</dbReference>
<gene>
    <name evidence="3" type="ORF">EJB05_38848</name>
</gene>